<dbReference type="AlphaFoldDB" id="A0ABD0KUF7"/>
<dbReference type="EMBL" id="JACVVK020000123">
    <property type="protein sequence ID" value="KAK7490732.1"/>
    <property type="molecule type" value="Genomic_DNA"/>
</dbReference>
<organism evidence="1 2">
    <name type="scientific">Batillaria attramentaria</name>
    <dbReference type="NCBI Taxonomy" id="370345"/>
    <lineage>
        <taxon>Eukaryota</taxon>
        <taxon>Metazoa</taxon>
        <taxon>Spiralia</taxon>
        <taxon>Lophotrochozoa</taxon>
        <taxon>Mollusca</taxon>
        <taxon>Gastropoda</taxon>
        <taxon>Caenogastropoda</taxon>
        <taxon>Sorbeoconcha</taxon>
        <taxon>Cerithioidea</taxon>
        <taxon>Batillariidae</taxon>
        <taxon>Batillaria</taxon>
    </lineage>
</organism>
<reference evidence="1 2" key="1">
    <citation type="journal article" date="2023" name="Sci. Data">
        <title>Genome assembly of the Korean intertidal mud-creeper Batillaria attramentaria.</title>
        <authorList>
            <person name="Patra A.K."/>
            <person name="Ho P.T."/>
            <person name="Jun S."/>
            <person name="Lee S.J."/>
            <person name="Kim Y."/>
            <person name="Won Y.J."/>
        </authorList>
    </citation>
    <scope>NUCLEOTIDE SEQUENCE [LARGE SCALE GENOMIC DNA]</scope>
    <source>
        <strain evidence="1">Wonlab-2016</strain>
    </source>
</reference>
<sequence length="86" mass="9470">ILWSRGPKIHPLTRRMRIRIRDVGGGEVCVMRRIGVKDGGTTPSGFASDVAALVKANSVKWTGRVGGVRMLKQSFVFDLTFKQVSI</sequence>
<proteinExistence type="predicted"/>
<accession>A0ABD0KUF7</accession>
<feature type="non-terminal residue" evidence="1">
    <location>
        <position position="1"/>
    </location>
</feature>
<dbReference type="Proteomes" id="UP001519460">
    <property type="component" value="Unassembled WGS sequence"/>
</dbReference>
<evidence type="ECO:0000313" key="2">
    <source>
        <dbReference type="Proteomes" id="UP001519460"/>
    </source>
</evidence>
<comment type="caution">
    <text evidence="1">The sequence shown here is derived from an EMBL/GenBank/DDBJ whole genome shotgun (WGS) entry which is preliminary data.</text>
</comment>
<evidence type="ECO:0000313" key="1">
    <source>
        <dbReference type="EMBL" id="KAK7490732.1"/>
    </source>
</evidence>
<keyword evidence="2" id="KW-1185">Reference proteome</keyword>
<gene>
    <name evidence="1" type="ORF">BaRGS_00017961</name>
</gene>
<name>A0ABD0KUF7_9CAEN</name>
<feature type="non-terminal residue" evidence="1">
    <location>
        <position position="86"/>
    </location>
</feature>
<protein>
    <submittedName>
        <fullName evidence="1">Uncharacterized protein</fullName>
    </submittedName>
</protein>